<dbReference type="EMBL" id="WOFH01000008">
    <property type="protein sequence ID" value="MUN39441.1"/>
    <property type="molecule type" value="Genomic_DNA"/>
</dbReference>
<gene>
    <name evidence="1" type="ORF">GNZ18_22980</name>
</gene>
<keyword evidence="2" id="KW-1185">Reference proteome</keyword>
<proteinExistence type="predicted"/>
<dbReference type="AlphaFoldDB" id="A0A7K1L4U4"/>
<accession>A0A7K1L4U4</accession>
<comment type="caution">
    <text evidence="1">The sequence shown here is derived from an EMBL/GenBank/DDBJ whole genome shotgun (WGS) entry which is preliminary data.</text>
</comment>
<reference evidence="1 2" key="1">
    <citation type="submission" date="2019-11" db="EMBL/GenBank/DDBJ databases">
        <authorList>
            <person name="Cao P."/>
        </authorList>
    </citation>
    <scope>NUCLEOTIDE SEQUENCE [LARGE SCALE GENOMIC DNA]</scope>
    <source>
        <strain evidence="1 2">NEAU-AAG5</strain>
    </source>
</reference>
<sequence length="74" mass="8519">MTEAAPRAHEPGQYKRERLAAWAIERALVSALIAVRHLGLYEWSQNLNVATELENRVGDCFPTQQFHDKDARDR</sequence>
<evidence type="ECO:0000313" key="1">
    <source>
        <dbReference type="EMBL" id="MUN39441.1"/>
    </source>
</evidence>
<organism evidence="1 2">
    <name type="scientific">Actinomadura litoris</name>
    <dbReference type="NCBI Taxonomy" id="2678616"/>
    <lineage>
        <taxon>Bacteria</taxon>
        <taxon>Bacillati</taxon>
        <taxon>Actinomycetota</taxon>
        <taxon>Actinomycetes</taxon>
        <taxon>Streptosporangiales</taxon>
        <taxon>Thermomonosporaceae</taxon>
        <taxon>Actinomadura</taxon>
    </lineage>
</organism>
<evidence type="ECO:0000313" key="2">
    <source>
        <dbReference type="Proteomes" id="UP000432015"/>
    </source>
</evidence>
<protein>
    <submittedName>
        <fullName evidence="1">Uncharacterized protein</fullName>
    </submittedName>
</protein>
<dbReference type="Proteomes" id="UP000432015">
    <property type="component" value="Unassembled WGS sequence"/>
</dbReference>
<dbReference type="RefSeq" id="WP_156218607.1">
    <property type="nucleotide sequence ID" value="NZ_WOFH01000008.1"/>
</dbReference>
<name>A0A7K1L4U4_9ACTN</name>